<dbReference type="InterPro" id="IPR003423">
    <property type="entry name" value="OMP_efflux"/>
</dbReference>
<name>A0AAX1N9E3_9BACT</name>
<gene>
    <name evidence="8" type="ORF">KMW28_24615</name>
</gene>
<keyword evidence="7" id="KW-0998">Cell outer membrane</keyword>
<dbReference type="GO" id="GO:0015562">
    <property type="term" value="F:efflux transmembrane transporter activity"/>
    <property type="evidence" value="ECO:0007669"/>
    <property type="project" value="InterPro"/>
</dbReference>
<evidence type="ECO:0000256" key="3">
    <source>
        <dbReference type="ARBA" id="ARBA00022448"/>
    </source>
</evidence>
<evidence type="ECO:0000313" key="8">
    <source>
        <dbReference type="EMBL" id="QWG04077.1"/>
    </source>
</evidence>
<comment type="subcellular location">
    <subcellularLocation>
        <location evidence="1">Cell outer membrane</location>
    </subcellularLocation>
</comment>
<evidence type="ECO:0000256" key="7">
    <source>
        <dbReference type="ARBA" id="ARBA00023237"/>
    </source>
</evidence>
<evidence type="ECO:0000256" key="4">
    <source>
        <dbReference type="ARBA" id="ARBA00022452"/>
    </source>
</evidence>
<dbReference type="Gene3D" id="3.40.50.2300">
    <property type="match status" value="2"/>
</dbReference>
<dbReference type="AlphaFoldDB" id="A0AAX1N9E3"/>
<evidence type="ECO:0000256" key="6">
    <source>
        <dbReference type="ARBA" id="ARBA00023136"/>
    </source>
</evidence>
<proteinExistence type="inferred from homology"/>
<dbReference type="GO" id="GO:1990281">
    <property type="term" value="C:efflux pump complex"/>
    <property type="evidence" value="ECO:0007669"/>
    <property type="project" value="TreeGrafter"/>
</dbReference>
<sequence>MKNILLIGFILFYSSILLGQERFKVGILAEVKSLKSDSLGVKLRSEILSLLDHKYEVEFANVLFNTYNTDLAKSQYDSLVDQKCDVIVAFGPTNALMFYEEYIDFTVPTILAGFVNQDFVEIPNQAKTSGVDNFTYFVTPFSITNDVESFSSLYDYQKLGVVVDDYLLEAFPVKEKLDEILTDKDYSLITIQKDTKTLEIPTDVDAVYFNSTSQLSEEDFENVIKETNRLKLPSLSGYGISDLELGVMATNQPNINFDQIFRRIALTIEAITLGQNLADLPVEINYENGLTVNLEVAEYVGITFKNSELVKYNFMQSNFKNDDHSYSLKSLMSMMLHQNLRLESERKSIDIKDQEVRLSKSNYLPEVGVNAAGNYVNAEMAELSFGQNPEYNAIGNVQLKQTIYSADASANIKISKLTLEAQKEDFNALELDQVLEVGMAYYNTLIYEANKSIQLKNLQLTKENLKLSEENLALGVGGKSDVLRFQSQLAQNTQGMIEAKNTVAQSHLMLNKLLNLPMEERLILEDSLLLGAQNNNKEYEDLMLLLDQPKDRFLLTEFFIEEAIVNSPELSSLQYNKESVERNYKLNKNGRFIPTVALQGQYNQFLLREGAGVNMPAGFPSVPLNNYNVGLNVSIPIFQQNTRNIKQQKSKIQMDQLAVQKNDYEQNIEKLVHEYIIALINEMTNIEISKANKVVAEENLKISQSEYANGIIPVIQLIDAQNNLLENELAFTTAQYNYFIVSLQIQRAIGYYFLLNSEENNQAFFTRAEQFISNN</sequence>
<dbReference type="Proteomes" id="UP000678679">
    <property type="component" value="Chromosome 2"/>
</dbReference>
<comment type="similarity">
    <text evidence="2">Belongs to the outer membrane factor (OMF) (TC 1.B.17) family.</text>
</comment>
<organism evidence="8 9">
    <name type="scientific">Flammeovirga yaeyamensis</name>
    <dbReference type="NCBI Taxonomy" id="367791"/>
    <lineage>
        <taxon>Bacteria</taxon>
        <taxon>Pseudomonadati</taxon>
        <taxon>Bacteroidota</taxon>
        <taxon>Cytophagia</taxon>
        <taxon>Cytophagales</taxon>
        <taxon>Flammeovirgaceae</taxon>
        <taxon>Flammeovirga</taxon>
    </lineage>
</organism>
<keyword evidence="5" id="KW-0812">Transmembrane</keyword>
<protein>
    <submittedName>
        <fullName evidence="8">TolC family protein</fullName>
    </submittedName>
</protein>
<dbReference type="GO" id="GO:0015288">
    <property type="term" value="F:porin activity"/>
    <property type="evidence" value="ECO:0007669"/>
    <property type="project" value="TreeGrafter"/>
</dbReference>
<dbReference type="Pfam" id="PF02321">
    <property type="entry name" value="OEP"/>
    <property type="match status" value="2"/>
</dbReference>
<dbReference type="PANTHER" id="PTHR30026">
    <property type="entry name" value="OUTER MEMBRANE PROTEIN TOLC"/>
    <property type="match status" value="1"/>
</dbReference>
<dbReference type="GO" id="GO:0009279">
    <property type="term" value="C:cell outer membrane"/>
    <property type="evidence" value="ECO:0007669"/>
    <property type="project" value="UniProtKB-SubCell"/>
</dbReference>
<accession>A0AAX1N9E3</accession>
<dbReference type="SUPFAM" id="SSF56954">
    <property type="entry name" value="Outer membrane efflux proteins (OEP)"/>
    <property type="match status" value="1"/>
</dbReference>
<dbReference type="KEGG" id="fya:KMW28_24615"/>
<keyword evidence="6" id="KW-0472">Membrane</keyword>
<dbReference type="EMBL" id="CP076133">
    <property type="protein sequence ID" value="QWG04077.1"/>
    <property type="molecule type" value="Genomic_DNA"/>
</dbReference>
<evidence type="ECO:0000256" key="1">
    <source>
        <dbReference type="ARBA" id="ARBA00004442"/>
    </source>
</evidence>
<evidence type="ECO:0000313" key="9">
    <source>
        <dbReference type="Proteomes" id="UP000678679"/>
    </source>
</evidence>
<evidence type="ECO:0000256" key="2">
    <source>
        <dbReference type="ARBA" id="ARBA00007613"/>
    </source>
</evidence>
<keyword evidence="4" id="KW-1134">Transmembrane beta strand</keyword>
<dbReference type="Gene3D" id="1.20.1600.10">
    <property type="entry name" value="Outer membrane efflux proteins (OEP)"/>
    <property type="match status" value="1"/>
</dbReference>
<dbReference type="PANTHER" id="PTHR30026:SF20">
    <property type="entry name" value="OUTER MEMBRANE PROTEIN TOLC"/>
    <property type="match status" value="1"/>
</dbReference>
<dbReference type="RefSeq" id="WP_169663572.1">
    <property type="nucleotide sequence ID" value="NZ_CP076133.1"/>
</dbReference>
<reference evidence="8 9" key="1">
    <citation type="submission" date="2021-05" db="EMBL/GenBank/DDBJ databases">
        <title>Comparative genomic studies on the polysaccharide-degrading batcterial strains of the Flammeovirga genus.</title>
        <authorList>
            <person name="Zewei F."/>
            <person name="Zheng Z."/>
            <person name="Yu L."/>
            <person name="Ruyue G."/>
            <person name="Yanhong M."/>
            <person name="Yuanyuan C."/>
            <person name="Jingyan G."/>
            <person name="Wenjun H."/>
        </authorList>
    </citation>
    <scope>NUCLEOTIDE SEQUENCE [LARGE SCALE GENOMIC DNA]</scope>
    <source>
        <strain evidence="8 9">NBRC:100898</strain>
    </source>
</reference>
<dbReference type="InterPro" id="IPR051906">
    <property type="entry name" value="TolC-like"/>
</dbReference>
<evidence type="ECO:0000256" key="5">
    <source>
        <dbReference type="ARBA" id="ARBA00022692"/>
    </source>
</evidence>
<keyword evidence="9" id="KW-1185">Reference proteome</keyword>
<keyword evidence="3" id="KW-0813">Transport</keyword>